<keyword evidence="2" id="KW-0812">Transmembrane</keyword>
<protein>
    <submittedName>
        <fullName evidence="3">Uncharacterized protein</fullName>
    </submittedName>
</protein>
<feature type="compositionally biased region" description="Low complexity" evidence="1">
    <location>
        <begin position="28"/>
        <end position="76"/>
    </location>
</feature>
<proteinExistence type="predicted"/>
<feature type="region of interest" description="Disordered" evidence="1">
    <location>
        <begin position="114"/>
        <end position="136"/>
    </location>
</feature>
<feature type="compositionally biased region" description="Pro residues" evidence="1">
    <location>
        <begin position="87"/>
        <end position="97"/>
    </location>
</feature>
<gene>
    <name evidence="3" type="ORF">AAM4_2100</name>
</gene>
<keyword evidence="2" id="KW-0472">Membrane</keyword>
<evidence type="ECO:0000256" key="2">
    <source>
        <dbReference type="SAM" id="Phobius"/>
    </source>
</evidence>
<feature type="transmembrane region" description="Helical" evidence="2">
    <location>
        <begin position="192"/>
        <end position="210"/>
    </location>
</feature>
<organism evidence="3">
    <name type="scientific">Actinomyces succiniciruminis</name>
    <dbReference type="NCBI Taxonomy" id="1522002"/>
    <lineage>
        <taxon>Bacteria</taxon>
        <taxon>Bacillati</taxon>
        <taxon>Actinomycetota</taxon>
        <taxon>Actinomycetes</taxon>
        <taxon>Actinomycetales</taxon>
        <taxon>Actinomycetaceae</taxon>
        <taxon>Actinomyces</taxon>
    </lineage>
</organism>
<accession>A0A1L7RQG4</accession>
<keyword evidence="2" id="KW-1133">Transmembrane helix</keyword>
<sequence length="309" mass="31423">MSTDTTAGNNPEDQAAESDLESTAWARASAPGDAAADGPTTDAPSTVEPAPSAADLAATPADAEAAADAIPAASSTPEDKTTSTLFPPDPAPAPAAQPPLASQDTAFLPATPQADAAPAAEQPKPRSAKPRTEDDILLDGSSVVGRPKSRAAAHWAGVLVWVVALPLAWYLFHDGAAAAVDGATPLSFGTPVAALLELGAGAVVLAIALWTASRSSLGSFVVGVISLVVGVPFLVAPAAMNDSIGPFLDRLTAHSNLGASLSSYFWADAVSGKFVAFGLFMIMVGVVSHNARRAGRREQEIIDRGRRND</sequence>
<dbReference type="AlphaFoldDB" id="A0A1L7RQG4"/>
<dbReference type="RefSeq" id="WP_244671660.1">
    <property type="nucleotide sequence ID" value="NZ_LK995526.1"/>
</dbReference>
<feature type="compositionally biased region" description="Polar residues" evidence="1">
    <location>
        <begin position="1"/>
        <end position="12"/>
    </location>
</feature>
<feature type="region of interest" description="Disordered" evidence="1">
    <location>
        <begin position="1"/>
        <end position="100"/>
    </location>
</feature>
<reference evidence="3" key="1">
    <citation type="submission" date="2014-07" db="EMBL/GenBank/DDBJ databases">
        <authorList>
            <person name="Zhang J.E."/>
            <person name="Yang H."/>
            <person name="Guo J."/>
            <person name="Deng Z."/>
            <person name="Luo H."/>
            <person name="Luo M."/>
            <person name="Zhao B."/>
        </authorList>
    </citation>
    <scope>NUCLEOTIDE SEQUENCE</scope>
    <source>
        <strain evidence="3">AM4</strain>
    </source>
</reference>
<feature type="transmembrane region" description="Helical" evidence="2">
    <location>
        <begin position="152"/>
        <end position="172"/>
    </location>
</feature>
<evidence type="ECO:0000256" key="1">
    <source>
        <dbReference type="SAM" id="MobiDB-lite"/>
    </source>
</evidence>
<name>A0A1L7RQG4_9ACTO</name>
<dbReference type="EMBL" id="LK995526">
    <property type="protein sequence ID" value="CED91932.1"/>
    <property type="molecule type" value="Genomic_DNA"/>
</dbReference>
<feature type="transmembrane region" description="Helical" evidence="2">
    <location>
        <begin position="264"/>
        <end position="287"/>
    </location>
</feature>
<evidence type="ECO:0000313" key="3">
    <source>
        <dbReference type="EMBL" id="CED91932.1"/>
    </source>
</evidence>
<feature type="transmembrane region" description="Helical" evidence="2">
    <location>
        <begin position="217"/>
        <end position="240"/>
    </location>
</feature>